<proteinExistence type="predicted"/>
<organism evidence="1 2">
    <name type="scientific">Nitrosopumilus oxyclinae</name>
    <dbReference type="NCBI Taxonomy" id="1959104"/>
    <lineage>
        <taxon>Archaea</taxon>
        <taxon>Nitrososphaerota</taxon>
        <taxon>Nitrososphaeria</taxon>
        <taxon>Nitrosopumilales</taxon>
        <taxon>Nitrosopumilaceae</taxon>
        <taxon>Nitrosopumilus</taxon>
    </lineage>
</organism>
<name>A0A7D5R4N7_9ARCH</name>
<evidence type="ECO:0000313" key="1">
    <source>
        <dbReference type="EMBL" id="QLH05418.1"/>
    </source>
</evidence>
<dbReference type="RefSeq" id="WP_179362670.1">
    <property type="nucleotide sequence ID" value="NZ_CP026994.1"/>
</dbReference>
<dbReference type="EMBL" id="CP026994">
    <property type="protein sequence ID" value="QLH05418.1"/>
    <property type="molecule type" value="Genomic_DNA"/>
</dbReference>
<gene>
    <name evidence="1" type="ORF">C5F49_08845</name>
</gene>
<evidence type="ECO:0000313" key="2">
    <source>
        <dbReference type="Proteomes" id="UP000509441"/>
    </source>
</evidence>
<dbReference type="GeneID" id="56062103"/>
<dbReference type="KEGG" id="nox:C5F49_08845"/>
<keyword evidence="2" id="KW-1185">Reference proteome</keyword>
<dbReference type="AlphaFoldDB" id="A0A7D5R4N7"/>
<reference evidence="1 2" key="1">
    <citation type="submission" date="2018-02" db="EMBL/GenBank/DDBJ databases">
        <title>Complete genome of Nitrosopumilus oxyclinae HCE1.</title>
        <authorList>
            <person name="Qin W."/>
            <person name="Zheng Y."/>
            <person name="Stahl D.A."/>
        </authorList>
    </citation>
    <scope>NUCLEOTIDE SEQUENCE [LARGE SCALE GENOMIC DNA]</scope>
    <source>
        <strain evidence="1 2">HCE1</strain>
    </source>
</reference>
<sequence length="149" mass="16469">MKSSKKAGIVVLFVLGMSIFGYSQYASASQIGVSISQSELLNENDKGSNYNIELQFENPSLLILTAGETEFFLISNDEIIGKGNLESFTLQPLGSSFVKGTFHTDINSDESHSVKISGVIKYDLLVTSIDVPFVYYPTEEQAREFIHQN</sequence>
<dbReference type="SUPFAM" id="SSF117070">
    <property type="entry name" value="LEA14-like"/>
    <property type="match status" value="1"/>
</dbReference>
<protein>
    <submittedName>
        <fullName evidence="1">Uncharacterized protein</fullName>
    </submittedName>
</protein>
<dbReference type="Proteomes" id="UP000509441">
    <property type="component" value="Chromosome"/>
</dbReference>
<dbReference type="OrthoDB" id="1616at2157"/>
<accession>A0A7D5R4N7</accession>